<dbReference type="SMART" id="SM00494">
    <property type="entry name" value="ChtBD2"/>
    <property type="match status" value="1"/>
</dbReference>
<dbReference type="PANTHER" id="PTHR21113:SF4">
    <property type="entry name" value="CHITIN-BINDING TYPE-4 DOMAIN-CONTAINING PROTEIN"/>
    <property type="match status" value="1"/>
</dbReference>
<feature type="compositionally biased region" description="Pro residues" evidence="1">
    <location>
        <begin position="246"/>
        <end position="274"/>
    </location>
</feature>
<dbReference type="SUPFAM" id="SSF57625">
    <property type="entry name" value="Invertebrate chitin-binding proteins"/>
    <property type="match status" value="1"/>
</dbReference>
<dbReference type="Proteomes" id="UP000198406">
    <property type="component" value="Unassembled WGS sequence"/>
</dbReference>
<name>A0A1Z5JBD3_FISSO</name>
<dbReference type="PANTHER" id="PTHR21113">
    <property type="entry name" value="AGAP001705-PA"/>
    <property type="match status" value="1"/>
</dbReference>
<dbReference type="Pfam" id="PF01607">
    <property type="entry name" value="CBM_14"/>
    <property type="match status" value="1"/>
</dbReference>
<evidence type="ECO:0000259" key="3">
    <source>
        <dbReference type="PROSITE" id="PS50940"/>
    </source>
</evidence>
<feature type="transmembrane region" description="Helical" evidence="2">
    <location>
        <begin position="43"/>
        <end position="63"/>
    </location>
</feature>
<dbReference type="Gene3D" id="3.20.20.80">
    <property type="entry name" value="Glycosidases"/>
    <property type="match status" value="1"/>
</dbReference>
<organism evidence="4 5">
    <name type="scientific">Fistulifera solaris</name>
    <name type="common">Oleaginous diatom</name>
    <dbReference type="NCBI Taxonomy" id="1519565"/>
    <lineage>
        <taxon>Eukaryota</taxon>
        <taxon>Sar</taxon>
        <taxon>Stramenopiles</taxon>
        <taxon>Ochrophyta</taxon>
        <taxon>Bacillariophyta</taxon>
        <taxon>Bacillariophyceae</taxon>
        <taxon>Bacillariophycidae</taxon>
        <taxon>Naviculales</taxon>
        <taxon>Naviculaceae</taxon>
        <taxon>Fistulifera</taxon>
    </lineage>
</organism>
<evidence type="ECO:0000256" key="1">
    <source>
        <dbReference type="SAM" id="MobiDB-lite"/>
    </source>
</evidence>
<dbReference type="GO" id="GO:0005576">
    <property type="term" value="C:extracellular region"/>
    <property type="evidence" value="ECO:0007669"/>
    <property type="project" value="InterPro"/>
</dbReference>
<evidence type="ECO:0000256" key="2">
    <source>
        <dbReference type="SAM" id="Phobius"/>
    </source>
</evidence>
<dbReference type="Gene3D" id="1.10.530.10">
    <property type="match status" value="1"/>
</dbReference>
<evidence type="ECO:0000313" key="4">
    <source>
        <dbReference type="EMBL" id="GAX11297.1"/>
    </source>
</evidence>
<keyword evidence="2" id="KW-0472">Membrane</keyword>
<feature type="domain" description="Chitin-binding type-2" evidence="3">
    <location>
        <begin position="172"/>
        <end position="230"/>
    </location>
</feature>
<protein>
    <recommendedName>
        <fullName evidence="3">Chitin-binding type-2 domain-containing protein</fullName>
    </recommendedName>
</protein>
<dbReference type="AlphaFoldDB" id="A0A1Z5JBD3"/>
<dbReference type="GO" id="GO:0008061">
    <property type="term" value="F:chitin binding"/>
    <property type="evidence" value="ECO:0007669"/>
    <property type="project" value="InterPro"/>
</dbReference>
<dbReference type="InterPro" id="IPR002557">
    <property type="entry name" value="Chitin-bd_dom"/>
</dbReference>
<sequence>MEEENTFTREFTEQPLPDEEILTKAEIPSHEPVKEKSTNYWKYASIALAILLVILVIAIPVGVTSGNRNNEVSSINDSPDAAPFAGPAVSFTTSPAPVRAPIASSAAPILSPVAAPTGGGTTPSVTTPTVTSPSATTPTATTPTATSPAATNPTAPTPTAVAPTPTTIVEADGRCCAPGFTGLKGKFPDCDSFYQCTDGVVSTVYQSCAPGTVFDETRRACSFPNGPCLADACGQPDFRPTAAPVAPTPPTNPPVIPATPAPVTQPPTAPPKPTTPNPTFAAGTFPIGEQVVATLDSVEDGINNNLLRSLTPTNTWQPSTVYRYQGMIDALKYMYQDGVANLKFYMGEDGGENGVTYGLVNVAAFLGQSMQESIQYDVCDENSWDLINGRYPISNSCGQLGQSYQDYKCPAGEEDMACEIDPEMTLTATTHAKWYGAPAPMKCGPKSVYPQTGYWNYNCQCNRPWANPPQLCTVYEGQQAGCEINDEPVANGSGRTDVEGCCWWGRGVIQTTGPCNFGKLNFYLGKRAADEGRPSRYPEYDFCKNPQLICSSAQYPELKWIAGMFYWISSVQEHKEDGFDYYTALKEFVDTGMTSDAFIDSVSGIVNRGCAFPPCATGDVDKKLERRESFRSALTEFGVLSR</sequence>
<dbReference type="InterPro" id="IPR036508">
    <property type="entry name" value="Chitin-bd_dom_sf"/>
</dbReference>
<dbReference type="InParanoid" id="A0A1Z5JBD3"/>
<dbReference type="OrthoDB" id="6020543at2759"/>
<keyword evidence="2" id="KW-1133">Transmembrane helix</keyword>
<dbReference type="EMBL" id="BDSP01000040">
    <property type="protein sequence ID" value="GAX11297.1"/>
    <property type="molecule type" value="Genomic_DNA"/>
</dbReference>
<keyword evidence="5" id="KW-1185">Reference proteome</keyword>
<evidence type="ECO:0000313" key="5">
    <source>
        <dbReference type="Proteomes" id="UP000198406"/>
    </source>
</evidence>
<gene>
    <name evidence="4" type="ORF">FisN_15Lh225</name>
</gene>
<feature type="region of interest" description="Disordered" evidence="1">
    <location>
        <begin position="240"/>
        <end position="274"/>
    </location>
</feature>
<feature type="region of interest" description="Disordered" evidence="1">
    <location>
        <begin position="113"/>
        <end position="164"/>
    </location>
</feature>
<accession>A0A1Z5JBD3</accession>
<dbReference type="PROSITE" id="PS50940">
    <property type="entry name" value="CHIT_BIND_II"/>
    <property type="match status" value="1"/>
</dbReference>
<comment type="caution">
    <text evidence="4">The sequence shown here is derived from an EMBL/GenBank/DDBJ whole genome shotgun (WGS) entry which is preliminary data.</text>
</comment>
<reference evidence="4 5" key="1">
    <citation type="journal article" date="2015" name="Plant Cell">
        <title>Oil accumulation by the oleaginous diatom Fistulifera solaris as revealed by the genome and transcriptome.</title>
        <authorList>
            <person name="Tanaka T."/>
            <person name="Maeda Y."/>
            <person name="Veluchamy A."/>
            <person name="Tanaka M."/>
            <person name="Abida H."/>
            <person name="Marechal E."/>
            <person name="Bowler C."/>
            <person name="Muto M."/>
            <person name="Sunaga Y."/>
            <person name="Tanaka M."/>
            <person name="Yoshino T."/>
            <person name="Taniguchi T."/>
            <person name="Fukuda Y."/>
            <person name="Nemoto M."/>
            <person name="Matsumoto M."/>
            <person name="Wong P.S."/>
            <person name="Aburatani S."/>
            <person name="Fujibuchi W."/>
        </authorList>
    </citation>
    <scope>NUCLEOTIDE SEQUENCE [LARGE SCALE GENOMIC DNA]</scope>
    <source>
        <strain evidence="4 5">JPCC DA0580</strain>
    </source>
</reference>
<keyword evidence="2" id="KW-0812">Transmembrane</keyword>
<proteinExistence type="predicted"/>